<keyword evidence="6" id="KW-1185">Reference proteome</keyword>
<dbReference type="Gene3D" id="3.30.565.10">
    <property type="entry name" value="Histidine kinase-like ATPase, C-terminal domain"/>
    <property type="match status" value="1"/>
</dbReference>
<evidence type="ECO:0000313" key="5">
    <source>
        <dbReference type="EMBL" id="MBC5651513.1"/>
    </source>
</evidence>
<evidence type="ECO:0000259" key="4">
    <source>
        <dbReference type="Pfam" id="PF02518"/>
    </source>
</evidence>
<reference evidence="5 6" key="1">
    <citation type="submission" date="2020-08" db="EMBL/GenBank/DDBJ databases">
        <title>Genome public.</title>
        <authorList>
            <person name="Liu C."/>
            <person name="Sun Q."/>
        </authorList>
    </citation>
    <scope>NUCLEOTIDE SEQUENCE [LARGE SCALE GENOMIC DNA]</scope>
    <source>
        <strain evidence="5 6">BX17</strain>
    </source>
</reference>
<gene>
    <name evidence="5" type="ORF">H8S54_10385</name>
</gene>
<dbReference type="EMBL" id="JACOOT010000023">
    <property type="protein sequence ID" value="MBC5651513.1"/>
    <property type="molecule type" value="Genomic_DNA"/>
</dbReference>
<dbReference type="RefSeq" id="WP_173765349.1">
    <property type="nucleotide sequence ID" value="NZ_JACOOT010000023.1"/>
</dbReference>
<dbReference type="Pfam" id="PF02518">
    <property type="entry name" value="HATPase_c"/>
    <property type="match status" value="1"/>
</dbReference>
<comment type="catalytic activity">
    <reaction evidence="1">
        <text>ATP + protein L-histidine = ADP + protein N-phospho-L-histidine.</text>
        <dbReference type="EC" id="2.7.13.3"/>
    </reaction>
</comment>
<evidence type="ECO:0000256" key="2">
    <source>
        <dbReference type="ARBA" id="ARBA00012438"/>
    </source>
</evidence>
<proteinExistence type="predicted"/>
<evidence type="ECO:0000256" key="3">
    <source>
        <dbReference type="ARBA" id="ARBA00023012"/>
    </source>
</evidence>
<dbReference type="InterPro" id="IPR003594">
    <property type="entry name" value="HATPase_dom"/>
</dbReference>
<evidence type="ECO:0000313" key="6">
    <source>
        <dbReference type="Proteomes" id="UP000652847"/>
    </source>
</evidence>
<dbReference type="AlphaFoldDB" id="A0A8I0AJL0"/>
<dbReference type="Proteomes" id="UP000652847">
    <property type="component" value="Unassembled WGS sequence"/>
</dbReference>
<evidence type="ECO:0000256" key="1">
    <source>
        <dbReference type="ARBA" id="ARBA00000085"/>
    </source>
</evidence>
<dbReference type="SUPFAM" id="SSF55874">
    <property type="entry name" value="ATPase domain of HSP90 chaperone/DNA topoisomerase II/histidine kinase"/>
    <property type="match status" value="1"/>
</dbReference>
<feature type="domain" description="Histidine kinase/HSP90-like ATPase" evidence="4">
    <location>
        <begin position="7"/>
        <end position="74"/>
    </location>
</feature>
<comment type="caution">
    <text evidence="5">The sequence shown here is derived from an EMBL/GenBank/DDBJ whole genome shotgun (WGS) entry which is preliminary data.</text>
</comment>
<dbReference type="EC" id="2.7.13.3" evidence="2"/>
<keyword evidence="3" id="KW-0902">Two-component regulatory system</keyword>
<accession>A0A8I0AJL0</accession>
<dbReference type="PRINTS" id="PR00344">
    <property type="entry name" value="BCTRLSENSOR"/>
</dbReference>
<organism evidence="5 6">
    <name type="scientific">Blautia segnis</name>
    <dbReference type="NCBI Taxonomy" id="2763030"/>
    <lineage>
        <taxon>Bacteria</taxon>
        <taxon>Bacillati</taxon>
        <taxon>Bacillota</taxon>
        <taxon>Clostridia</taxon>
        <taxon>Lachnospirales</taxon>
        <taxon>Lachnospiraceae</taxon>
        <taxon>Blautia</taxon>
    </lineage>
</organism>
<protein>
    <recommendedName>
        <fullName evidence="2">histidine kinase</fullName>
        <ecNumber evidence="2">2.7.13.3</ecNumber>
    </recommendedName>
</protein>
<sequence length="84" mass="9495">MPYAFKISVGLKEIPSGSAFYSEYVFTCEDNGYGMTPEFVQRLFVPFERAEDERLKGIQGTGLGMVITKNILRMMIQPLVRALP</sequence>
<name>A0A8I0AJL0_9FIRM</name>
<dbReference type="GO" id="GO:0000160">
    <property type="term" value="P:phosphorelay signal transduction system"/>
    <property type="evidence" value="ECO:0007669"/>
    <property type="project" value="UniProtKB-KW"/>
</dbReference>
<dbReference type="InterPro" id="IPR036890">
    <property type="entry name" value="HATPase_C_sf"/>
</dbReference>
<dbReference type="GO" id="GO:0004673">
    <property type="term" value="F:protein histidine kinase activity"/>
    <property type="evidence" value="ECO:0007669"/>
    <property type="project" value="UniProtKB-EC"/>
</dbReference>
<dbReference type="InterPro" id="IPR004358">
    <property type="entry name" value="Sig_transdc_His_kin-like_C"/>
</dbReference>